<organism evidence="1 2">
    <name type="scientific">Chironomus riparius</name>
    <dbReference type="NCBI Taxonomy" id="315576"/>
    <lineage>
        <taxon>Eukaryota</taxon>
        <taxon>Metazoa</taxon>
        <taxon>Ecdysozoa</taxon>
        <taxon>Arthropoda</taxon>
        <taxon>Hexapoda</taxon>
        <taxon>Insecta</taxon>
        <taxon>Pterygota</taxon>
        <taxon>Neoptera</taxon>
        <taxon>Endopterygota</taxon>
        <taxon>Diptera</taxon>
        <taxon>Nematocera</taxon>
        <taxon>Chironomoidea</taxon>
        <taxon>Chironomidae</taxon>
        <taxon>Chironominae</taxon>
        <taxon>Chironomus</taxon>
    </lineage>
</organism>
<gene>
    <name evidence="1" type="ORF">CHIRRI_LOCUS5846</name>
</gene>
<evidence type="ECO:0000313" key="2">
    <source>
        <dbReference type="Proteomes" id="UP001153620"/>
    </source>
</evidence>
<accession>A0A9N9RTC8</accession>
<name>A0A9N9RTC8_9DIPT</name>
<dbReference type="EMBL" id="OU895878">
    <property type="protein sequence ID" value="CAG9802941.1"/>
    <property type="molecule type" value="Genomic_DNA"/>
</dbReference>
<sequence>MSDVHELTLREYYESFGKSLNKGTNKENVIIEHVESEVIYLGEEYEVIEILESDSDFDYTPEIIHESPKKPDQSLKVEHPKLDPLMLGKTKSLKAFRRNEDECITKRITRSSNKL</sequence>
<proteinExistence type="predicted"/>
<keyword evidence="2" id="KW-1185">Reference proteome</keyword>
<evidence type="ECO:0000313" key="1">
    <source>
        <dbReference type="EMBL" id="CAG9802941.1"/>
    </source>
</evidence>
<reference evidence="1" key="1">
    <citation type="submission" date="2022-01" db="EMBL/GenBank/DDBJ databases">
        <authorList>
            <person name="King R."/>
        </authorList>
    </citation>
    <scope>NUCLEOTIDE SEQUENCE</scope>
</reference>
<dbReference type="Proteomes" id="UP001153620">
    <property type="component" value="Chromosome 2"/>
</dbReference>
<protein>
    <submittedName>
        <fullName evidence="1">Uncharacterized protein</fullName>
    </submittedName>
</protein>
<dbReference type="AlphaFoldDB" id="A0A9N9RTC8"/>
<reference evidence="1" key="2">
    <citation type="submission" date="2022-10" db="EMBL/GenBank/DDBJ databases">
        <authorList>
            <consortium name="ENA_rothamsted_submissions"/>
            <consortium name="culmorum"/>
            <person name="King R."/>
        </authorList>
    </citation>
    <scope>NUCLEOTIDE SEQUENCE</scope>
</reference>